<dbReference type="SUPFAM" id="SSF56024">
    <property type="entry name" value="Phospholipase D/nuclease"/>
    <property type="match status" value="1"/>
</dbReference>
<dbReference type="InterPro" id="IPR025202">
    <property type="entry name" value="PLD-like_dom"/>
</dbReference>
<proteinExistence type="predicted"/>
<sequence>MNEKIITSLVTAEIIANVDDEDHHAQTLRDNMRSATKFTCVVAFARNSGLAMISDLLKDRIKEGMAVTIVVGIDFYQTDPDVILDLLKLRNIAPKLRAVKVYMGAEDAGCTMHPKIYIFGGRQGTTAIVGSANMTQGGFANNWEMSALISGRDVNWEKNLVEWIQDRFDDGDIVEATPTLVERYRIKRDIFLANIKIAERRARKAVKSPPGDLGTLQEILVEMKADESDNGFEVQVALRKNNQRSIPAIFKRIEEMDAPTPESFLPIYEKLLQAWHSGGLHRGKTAVASQPMMFRDSLRSLRRSRSVDPDVNYNLLLKPMLQVPRAGVNVITEILHSHDATRYPVMNANSVSGLRLAKISSYPVSLTKKTVDGKTYARFCEDAERIRSSLKLKDFTELDALFNYAYWRSD</sequence>
<dbReference type="CDD" id="cd09117">
    <property type="entry name" value="PLDc_Bfil_DEXD_like"/>
    <property type="match status" value="1"/>
</dbReference>
<dbReference type="Proteomes" id="UP000216151">
    <property type="component" value="Unassembled WGS sequence"/>
</dbReference>
<feature type="domain" description="PLD phosphodiesterase" evidence="6">
    <location>
        <begin position="108"/>
        <end position="138"/>
    </location>
</feature>
<accession>A0A269XNS4</accession>
<evidence type="ECO:0000259" key="6">
    <source>
        <dbReference type="PROSITE" id="PS50035"/>
    </source>
</evidence>
<comment type="function">
    <text evidence="1">Could be a virulence factor.</text>
</comment>
<dbReference type="AlphaFoldDB" id="A0A269XNS4"/>
<gene>
    <name evidence="7" type="ORF">B8X00_13770</name>
</gene>
<comment type="caution">
    <text evidence="7">The sequence shown here is derived from an EMBL/GenBank/DDBJ whole genome shotgun (WGS) entry which is preliminary data.</text>
</comment>
<evidence type="ECO:0000256" key="3">
    <source>
        <dbReference type="ARBA" id="ARBA00018392"/>
    </source>
</evidence>
<name>A0A269XNS4_9PROT</name>
<evidence type="ECO:0000313" key="7">
    <source>
        <dbReference type="EMBL" id="PAK75037.1"/>
    </source>
</evidence>
<keyword evidence="4" id="KW-0964">Secreted</keyword>
<reference evidence="7 8" key="1">
    <citation type="submission" date="2017-04" db="EMBL/GenBank/DDBJ databases">
        <title>Kefir bacterial isolates.</title>
        <authorList>
            <person name="Kim Y."/>
            <person name="Blasche S."/>
            <person name="Patil K.R."/>
        </authorList>
    </citation>
    <scope>NUCLEOTIDE SEQUENCE [LARGE SCALE GENOMIC DNA]</scope>
    <source>
        <strain evidence="7 8">KR</strain>
    </source>
</reference>
<dbReference type="EMBL" id="NCXK01000065">
    <property type="protein sequence ID" value="PAK75037.1"/>
    <property type="molecule type" value="Genomic_DNA"/>
</dbReference>
<dbReference type="GO" id="GO:0006793">
    <property type="term" value="P:phosphorus metabolic process"/>
    <property type="evidence" value="ECO:0007669"/>
    <property type="project" value="UniProtKB-ARBA"/>
</dbReference>
<protein>
    <recommendedName>
        <fullName evidence="3">Phospholipase D</fullName>
    </recommendedName>
    <alternativeName>
        <fullName evidence="5">Choline phosphatase</fullName>
    </alternativeName>
</protein>
<dbReference type="GO" id="GO:0005576">
    <property type="term" value="C:extracellular region"/>
    <property type="evidence" value="ECO:0007669"/>
    <property type="project" value="UniProtKB-SubCell"/>
</dbReference>
<evidence type="ECO:0000256" key="1">
    <source>
        <dbReference type="ARBA" id="ARBA00003145"/>
    </source>
</evidence>
<organism evidence="7 8">
    <name type="scientific">Acetobacter fabarum</name>
    <dbReference type="NCBI Taxonomy" id="483199"/>
    <lineage>
        <taxon>Bacteria</taxon>
        <taxon>Pseudomonadati</taxon>
        <taxon>Pseudomonadota</taxon>
        <taxon>Alphaproteobacteria</taxon>
        <taxon>Acetobacterales</taxon>
        <taxon>Acetobacteraceae</taxon>
        <taxon>Acetobacter</taxon>
    </lineage>
</organism>
<dbReference type="RefSeq" id="WP_095350595.1">
    <property type="nucleotide sequence ID" value="NZ_NCXK01000065.1"/>
</dbReference>
<keyword evidence="8" id="KW-1185">Reference proteome</keyword>
<evidence type="ECO:0000256" key="4">
    <source>
        <dbReference type="ARBA" id="ARBA00022525"/>
    </source>
</evidence>
<comment type="subcellular location">
    <subcellularLocation>
        <location evidence="2">Secreted</location>
    </subcellularLocation>
</comment>
<dbReference type="Pfam" id="PF13091">
    <property type="entry name" value="PLDc_2"/>
    <property type="match status" value="1"/>
</dbReference>
<dbReference type="PROSITE" id="PS50035">
    <property type="entry name" value="PLD"/>
    <property type="match status" value="1"/>
</dbReference>
<dbReference type="OrthoDB" id="6190762at2"/>
<dbReference type="GO" id="GO:0003824">
    <property type="term" value="F:catalytic activity"/>
    <property type="evidence" value="ECO:0007669"/>
    <property type="project" value="InterPro"/>
</dbReference>
<evidence type="ECO:0000313" key="8">
    <source>
        <dbReference type="Proteomes" id="UP000216151"/>
    </source>
</evidence>
<dbReference type="InterPro" id="IPR001736">
    <property type="entry name" value="PLipase_D/transphosphatidylase"/>
</dbReference>
<evidence type="ECO:0000256" key="5">
    <source>
        <dbReference type="ARBA" id="ARBA00029594"/>
    </source>
</evidence>
<dbReference type="Gene3D" id="3.30.870.10">
    <property type="entry name" value="Endonuclease Chain A"/>
    <property type="match status" value="1"/>
</dbReference>
<evidence type="ECO:0000256" key="2">
    <source>
        <dbReference type="ARBA" id="ARBA00004613"/>
    </source>
</evidence>